<proteinExistence type="predicted"/>
<dbReference type="PANTHER" id="PTHR10127:SF780">
    <property type="entry name" value="METALLOENDOPEPTIDASE"/>
    <property type="match status" value="1"/>
</dbReference>
<evidence type="ECO:0000256" key="3">
    <source>
        <dbReference type="ARBA" id="ARBA00022801"/>
    </source>
</evidence>
<evidence type="ECO:0000256" key="2">
    <source>
        <dbReference type="ARBA" id="ARBA00022723"/>
    </source>
</evidence>
<comment type="caution">
    <text evidence="6">Lacks conserved residue(s) required for the propagation of feature annotation.</text>
</comment>
<feature type="domain" description="Peptidase M12A" evidence="9">
    <location>
        <begin position="113"/>
        <end position="328"/>
    </location>
</feature>
<evidence type="ECO:0000256" key="6">
    <source>
        <dbReference type="PROSITE-ProRule" id="PRU01211"/>
    </source>
</evidence>
<dbReference type="PRINTS" id="PR00480">
    <property type="entry name" value="ASTACIN"/>
</dbReference>
<dbReference type="SMART" id="SM00235">
    <property type="entry name" value="ZnMc"/>
    <property type="match status" value="1"/>
</dbReference>
<evidence type="ECO:0000256" key="7">
    <source>
        <dbReference type="RuleBase" id="RU361183"/>
    </source>
</evidence>
<feature type="region of interest" description="Disordered" evidence="8">
    <location>
        <begin position="52"/>
        <end position="85"/>
    </location>
</feature>
<accession>A0A7M5X119</accession>
<dbReference type="AlphaFoldDB" id="A0A7M5X119"/>
<dbReference type="PANTHER" id="PTHR10127">
    <property type="entry name" value="DISCOIDIN, CUB, EGF, LAMININ , AND ZINC METALLOPROTEASE DOMAIN CONTAINING"/>
    <property type="match status" value="1"/>
</dbReference>
<protein>
    <recommendedName>
        <fullName evidence="7">Metalloendopeptidase</fullName>
        <ecNumber evidence="7">3.4.24.-</ecNumber>
    </recommendedName>
</protein>
<keyword evidence="5 6" id="KW-0482">Metalloprotease</keyword>
<dbReference type="Proteomes" id="UP000594262">
    <property type="component" value="Unplaced"/>
</dbReference>
<dbReference type="Gene3D" id="3.40.390.10">
    <property type="entry name" value="Collagenase (Catalytic Domain)"/>
    <property type="match status" value="1"/>
</dbReference>
<feature type="binding site" evidence="6">
    <location>
        <position position="233"/>
    </location>
    <ligand>
        <name>Zn(2+)</name>
        <dbReference type="ChEBI" id="CHEBI:29105"/>
        <note>catalytic</note>
    </ligand>
</feature>
<evidence type="ECO:0000313" key="10">
    <source>
        <dbReference type="EnsemblMetazoa" id="CLYHEMP015430.1"/>
    </source>
</evidence>
<reference evidence="10" key="1">
    <citation type="submission" date="2021-01" db="UniProtKB">
        <authorList>
            <consortium name="EnsemblMetazoa"/>
        </authorList>
    </citation>
    <scope>IDENTIFICATION</scope>
</reference>
<feature type="active site" evidence="6">
    <location>
        <position position="224"/>
    </location>
</feature>
<sequence>MNLFKTWLLALLMSLMVTASSAKSLSSETDWEERLEEEVEILRTLREEIEDSMSNDQEKHIPDETDIDQEAGTNEILGNGTKKDGSTMTEVEINELLGYEGDEMILSEEQQKRGVSTSIRLWRDQNTGVIHIPYEIDSSIASSDHPKILRHISEMNEAIRCSQEAWKPKTPQDKHYVLFRNSAGCSSYLGITKFQDSKDPSKTYQPISLAAGCIRFNQGTVLHEMLHCMGFSHEQSRSDRDEYVTINWSNIIANRERNFQKVSNMMDGSKETDYDYGSVLHYGRNSFGKTVNGVKQETITPKDSNAAIGQRNGMSKLDIEELNLIYCPEAPETTSAETTPAKMTTPLTTTTTISTTTTTTPTTTTTTTTPTTTMTTTTPKTTTTTPKTTTTTPTTTTTTTTPTTTTTIPTTTTTTTTPTTTTTTTTPTTTTTTTTTPSTTTTVPATTTTSTSPKPKLQSLFRCSGVCQANQCYQISSRRLTANSKGYQSTNAWRSGFIAFRFKDCLMKKICSDDDFYNLQTKKLCLSIDHKRTKWWWSPRLVVYSRAFVNMRHVNYAPRRTNGTYKLDINMKCKSSNWLALFARRRIWYSRGTLQINNISLREGKC</sequence>
<feature type="signal peptide" evidence="7">
    <location>
        <begin position="1"/>
        <end position="22"/>
    </location>
</feature>
<keyword evidence="4 6" id="KW-0862">Zinc</keyword>
<dbReference type="SUPFAM" id="SSF55486">
    <property type="entry name" value="Metalloproteases ('zincins'), catalytic domain"/>
    <property type="match status" value="1"/>
</dbReference>
<keyword evidence="7" id="KW-0732">Signal</keyword>
<dbReference type="EnsemblMetazoa" id="CLYHEMT015430.1">
    <property type="protein sequence ID" value="CLYHEMP015430.1"/>
    <property type="gene ID" value="CLYHEMG015430"/>
</dbReference>
<evidence type="ECO:0000256" key="1">
    <source>
        <dbReference type="ARBA" id="ARBA00022670"/>
    </source>
</evidence>
<evidence type="ECO:0000256" key="4">
    <source>
        <dbReference type="ARBA" id="ARBA00022833"/>
    </source>
</evidence>
<keyword evidence="11" id="KW-1185">Reference proteome</keyword>
<dbReference type="GO" id="GO:0006508">
    <property type="term" value="P:proteolysis"/>
    <property type="evidence" value="ECO:0007669"/>
    <property type="project" value="UniProtKB-KW"/>
</dbReference>
<feature type="binding site" evidence="6">
    <location>
        <position position="227"/>
    </location>
    <ligand>
        <name>Zn(2+)</name>
        <dbReference type="ChEBI" id="CHEBI:29105"/>
        <note>catalytic</note>
    </ligand>
</feature>
<keyword evidence="1 6" id="KW-0645">Protease</keyword>
<dbReference type="CDD" id="cd04280">
    <property type="entry name" value="ZnMc_astacin_like"/>
    <property type="match status" value="1"/>
</dbReference>
<feature type="chain" id="PRO_5029938284" description="Metalloendopeptidase" evidence="7">
    <location>
        <begin position="23"/>
        <end position="606"/>
    </location>
</feature>
<dbReference type="InterPro" id="IPR034035">
    <property type="entry name" value="Astacin-like_dom"/>
</dbReference>
<dbReference type="InterPro" id="IPR006026">
    <property type="entry name" value="Peptidase_Metallo"/>
</dbReference>
<evidence type="ECO:0000256" key="5">
    <source>
        <dbReference type="ARBA" id="ARBA00023049"/>
    </source>
</evidence>
<name>A0A7M5X119_9CNID</name>
<dbReference type="GO" id="GO:0008270">
    <property type="term" value="F:zinc ion binding"/>
    <property type="evidence" value="ECO:0007669"/>
    <property type="project" value="UniProtKB-UniRule"/>
</dbReference>
<keyword evidence="2 6" id="KW-0479">Metal-binding</keyword>
<dbReference type="InterPro" id="IPR024079">
    <property type="entry name" value="MetalloPept_cat_dom_sf"/>
</dbReference>
<dbReference type="InterPro" id="IPR001506">
    <property type="entry name" value="Peptidase_M12A"/>
</dbReference>
<dbReference type="PROSITE" id="PS51864">
    <property type="entry name" value="ASTACIN"/>
    <property type="match status" value="1"/>
</dbReference>
<feature type="region of interest" description="Disordered" evidence="8">
    <location>
        <begin position="352"/>
        <end position="453"/>
    </location>
</feature>
<feature type="binding site" evidence="6">
    <location>
        <position position="223"/>
    </location>
    <ligand>
        <name>Zn(2+)</name>
        <dbReference type="ChEBI" id="CHEBI:29105"/>
        <note>catalytic</note>
    </ligand>
</feature>
<dbReference type="OrthoDB" id="291007at2759"/>
<comment type="cofactor">
    <cofactor evidence="6 7">
        <name>Zn(2+)</name>
        <dbReference type="ChEBI" id="CHEBI:29105"/>
    </cofactor>
    <text evidence="6 7">Binds 1 zinc ion per subunit.</text>
</comment>
<organism evidence="10 11">
    <name type="scientific">Clytia hemisphaerica</name>
    <dbReference type="NCBI Taxonomy" id="252671"/>
    <lineage>
        <taxon>Eukaryota</taxon>
        <taxon>Metazoa</taxon>
        <taxon>Cnidaria</taxon>
        <taxon>Hydrozoa</taxon>
        <taxon>Hydroidolina</taxon>
        <taxon>Leptothecata</taxon>
        <taxon>Obeliida</taxon>
        <taxon>Clytiidae</taxon>
        <taxon>Clytia</taxon>
    </lineage>
</organism>
<evidence type="ECO:0000259" key="9">
    <source>
        <dbReference type="PROSITE" id="PS51864"/>
    </source>
</evidence>
<evidence type="ECO:0000313" key="11">
    <source>
        <dbReference type="Proteomes" id="UP000594262"/>
    </source>
</evidence>
<dbReference type="Pfam" id="PF01400">
    <property type="entry name" value="Astacin"/>
    <property type="match status" value="1"/>
</dbReference>
<dbReference type="EC" id="3.4.24.-" evidence="7"/>
<dbReference type="GO" id="GO:0004222">
    <property type="term" value="F:metalloendopeptidase activity"/>
    <property type="evidence" value="ECO:0007669"/>
    <property type="project" value="UniProtKB-UniRule"/>
</dbReference>
<evidence type="ECO:0000256" key="8">
    <source>
        <dbReference type="SAM" id="MobiDB-lite"/>
    </source>
</evidence>
<keyword evidence="3 6" id="KW-0378">Hydrolase</keyword>